<reference evidence="1" key="1">
    <citation type="submission" date="2021-02" db="EMBL/GenBank/DDBJ databases">
        <authorList>
            <person name="Bekaert M."/>
        </authorList>
    </citation>
    <scope>NUCLEOTIDE SEQUENCE</scope>
    <source>
        <strain evidence="1">IoA-00</strain>
    </source>
</reference>
<proteinExistence type="predicted"/>
<evidence type="ECO:0000313" key="1">
    <source>
        <dbReference type="EMBL" id="CAF2812661.1"/>
    </source>
</evidence>
<gene>
    <name evidence="1" type="ORF">LSAA_2952</name>
</gene>
<protein>
    <submittedName>
        <fullName evidence="1">(salmon louse) hypothetical protein</fullName>
    </submittedName>
</protein>
<name>A0A7R8CG45_LEPSM</name>
<dbReference type="Proteomes" id="UP000675881">
    <property type="component" value="Chromosome 11"/>
</dbReference>
<keyword evidence="2" id="KW-1185">Reference proteome</keyword>
<sequence length="360" mass="42195">MLRKPISSWMTLQKRYIYFPWGHTTKESLRAKQLRKERQILKMAPTAPRKESIPSSSIKDQILLSNKASSHVPVLESSTSLMVTKEEEYLALKRNYLPSRIDDELEVFHDPAKGPFMERTHSQWTRKLWLPPMSFITNYDYYVQEERKSQLTSLIKVQLLDEDRLSALGPDLSAAWFLISRNCKIKFKDNDTWIEVNSQKKINSPLPATYEPGYYLEGIEASRSLLIYEGLQNLRNLQFLKHFDVSYCEMVDEWFIDRIAGEYRDSLEYLDISGCYRLDWNGIEPLARFKKLKVLVLRDLDHIKDLKLLCLLLLELNPDLDIRGVDYIDVELLKASGNEELLDDFDKELLYLQEGLEVKS</sequence>
<dbReference type="EMBL" id="HG994590">
    <property type="protein sequence ID" value="CAF2812661.1"/>
    <property type="molecule type" value="Genomic_DNA"/>
</dbReference>
<dbReference type="AlphaFoldDB" id="A0A7R8CG45"/>
<dbReference type="SUPFAM" id="SSF52047">
    <property type="entry name" value="RNI-like"/>
    <property type="match status" value="1"/>
</dbReference>
<accession>A0A7R8CG45</accession>
<dbReference type="Gene3D" id="3.80.10.10">
    <property type="entry name" value="Ribonuclease Inhibitor"/>
    <property type="match status" value="1"/>
</dbReference>
<dbReference type="OrthoDB" id="1708588at2759"/>
<dbReference type="InterPro" id="IPR032675">
    <property type="entry name" value="LRR_dom_sf"/>
</dbReference>
<organism evidence="1 2">
    <name type="scientific">Lepeophtheirus salmonis</name>
    <name type="common">Salmon louse</name>
    <name type="synonym">Caligus salmonis</name>
    <dbReference type="NCBI Taxonomy" id="72036"/>
    <lineage>
        <taxon>Eukaryota</taxon>
        <taxon>Metazoa</taxon>
        <taxon>Ecdysozoa</taxon>
        <taxon>Arthropoda</taxon>
        <taxon>Crustacea</taxon>
        <taxon>Multicrustacea</taxon>
        <taxon>Hexanauplia</taxon>
        <taxon>Copepoda</taxon>
        <taxon>Siphonostomatoida</taxon>
        <taxon>Caligidae</taxon>
        <taxon>Lepeophtheirus</taxon>
    </lineage>
</organism>
<evidence type="ECO:0000313" key="2">
    <source>
        <dbReference type="Proteomes" id="UP000675881"/>
    </source>
</evidence>